<dbReference type="InterPro" id="IPR007208">
    <property type="entry name" value="MrpF/PhaF-like"/>
</dbReference>
<reference evidence="11" key="1">
    <citation type="submission" date="2016-10" db="EMBL/GenBank/DDBJ databases">
        <authorList>
            <person name="Varghese N."/>
            <person name="Submissions S."/>
        </authorList>
    </citation>
    <scope>NUCLEOTIDE SEQUENCE [LARGE SCALE GENOMIC DNA]</scope>
    <source>
        <strain evidence="11">DSM 26922</strain>
    </source>
</reference>
<evidence type="ECO:0000256" key="4">
    <source>
        <dbReference type="ARBA" id="ARBA00022475"/>
    </source>
</evidence>
<evidence type="ECO:0000256" key="3">
    <source>
        <dbReference type="ARBA" id="ARBA00022448"/>
    </source>
</evidence>
<keyword evidence="4 8" id="KW-1003">Cell membrane</keyword>
<evidence type="ECO:0000256" key="1">
    <source>
        <dbReference type="ARBA" id="ARBA00004651"/>
    </source>
</evidence>
<feature type="transmembrane region" description="Helical" evidence="9">
    <location>
        <begin position="6"/>
        <end position="28"/>
    </location>
</feature>
<evidence type="ECO:0000256" key="8">
    <source>
        <dbReference type="PIRNR" id="PIRNR028784"/>
    </source>
</evidence>
<comment type="similarity">
    <text evidence="2 8">Belongs to the CPA3 antiporters (TC 2.A.63) subunit F family.</text>
</comment>
<keyword evidence="8" id="KW-0050">Antiport</keyword>
<dbReference type="PIRSF" id="PIRSF028784">
    <property type="entry name" value="MrpF"/>
    <property type="match status" value="1"/>
</dbReference>
<evidence type="ECO:0000256" key="6">
    <source>
        <dbReference type="ARBA" id="ARBA00022989"/>
    </source>
</evidence>
<dbReference type="Pfam" id="PF04066">
    <property type="entry name" value="MrpF_PhaF"/>
    <property type="match status" value="1"/>
</dbReference>
<dbReference type="STRING" id="670155.SAMN04488001_0871"/>
<dbReference type="PANTHER" id="PTHR34702:SF1">
    <property type="entry name" value="NA(+)_H(+) ANTIPORTER SUBUNIT F"/>
    <property type="match status" value="1"/>
</dbReference>
<keyword evidence="7 8" id="KW-0472">Membrane</keyword>
<comment type="subcellular location">
    <subcellularLocation>
        <location evidence="1 8">Cell membrane</location>
        <topology evidence="1 8">Multi-pass membrane protein</topology>
    </subcellularLocation>
</comment>
<keyword evidence="11" id="KW-1185">Reference proteome</keyword>
<dbReference type="EMBL" id="FNOI01000001">
    <property type="protein sequence ID" value="SDW32958.1"/>
    <property type="molecule type" value="Genomic_DNA"/>
</dbReference>
<protein>
    <submittedName>
        <fullName evidence="10">Multisubunit potassium/proton antiporter, PhaF subunit</fullName>
    </submittedName>
</protein>
<proteinExistence type="inferred from homology"/>
<dbReference type="GO" id="GO:0015385">
    <property type="term" value="F:sodium:proton antiporter activity"/>
    <property type="evidence" value="ECO:0007669"/>
    <property type="project" value="TreeGrafter"/>
</dbReference>
<dbReference type="Proteomes" id="UP000199441">
    <property type="component" value="Unassembled WGS sequence"/>
</dbReference>
<evidence type="ECO:0000256" key="7">
    <source>
        <dbReference type="ARBA" id="ARBA00023136"/>
    </source>
</evidence>
<organism evidence="10 11">
    <name type="scientific">Litoreibacter albidus</name>
    <dbReference type="NCBI Taxonomy" id="670155"/>
    <lineage>
        <taxon>Bacteria</taxon>
        <taxon>Pseudomonadati</taxon>
        <taxon>Pseudomonadota</taxon>
        <taxon>Alphaproteobacteria</taxon>
        <taxon>Rhodobacterales</taxon>
        <taxon>Roseobacteraceae</taxon>
        <taxon>Litoreibacter</taxon>
    </lineage>
</organism>
<feature type="transmembrane region" description="Helical" evidence="9">
    <location>
        <begin position="40"/>
        <end position="63"/>
    </location>
</feature>
<sequence>MTLASGLLDVALIIAFAALALGQLLSMVRLVLGPTPGDRILALDTMVINALGLIIVLGIYLGVQIYFEVALLVAMLGFVSTVALARFLLRGDIIE</sequence>
<evidence type="ECO:0000256" key="5">
    <source>
        <dbReference type="ARBA" id="ARBA00022692"/>
    </source>
</evidence>
<evidence type="ECO:0000256" key="2">
    <source>
        <dbReference type="ARBA" id="ARBA00009212"/>
    </source>
</evidence>
<keyword evidence="6 9" id="KW-1133">Transmembrane helix</keyword>
<dbReference type="NCBIfam" id="NF004812">
    <property type="entry name" value="PRK06161.1"/>
    <property type="match status" value="1"/>
</dbReference>
<feature type="transmembrane region" description="Helical" evidence="9">
    <location>
        <begin position="69"/>
        <end position="89"/>
    </location>
</feature>
<dbReference type="PANTHER" id="PTHR34702">
    <property type="entry name" value="NA(+)/H(+) ANTIPORTER SUBUNIT F1"/>
    <property type="match status" value="1"/>
</dbReference>
<keyword evidence="3 8" id="KW-0813">Transport</keyword>
<accession>A0A1H2SMZ5</accession>
<dbReference type="RefSeq" id="WP_089944936.1">
    <property type="nucleotide sequence ID" value="NZ_FNOI01000001.1"/>
</dbReference>
<gene>
    <name evidence="10" type="ORF">SAMN04488001_0871</name>
</gene>
<dbReference type="OrthoDB" id="9800226at2"/>
<dbReference type="GO" id="GO:0005886">
    <property type="term" value="C:plasma membrane"/>
    <property type="evidence" value="ECO:0007669"/>
    <property type="project" value="UniProtKB-SubCell"/>
</dbReference>
<evidence type="ECO:0000256" key="9">
    <source>
        <dbReference type="SAM" id="Phobius"/>
    </source>
</evidence>
<keyword evidence="8" id="KW-0406">Ion transport</keyword>
<dbReference type="AlphaFoldDB" id="A0A1H2SMZ5"/>
<keyword evidence="5 9" id="KW-0812">Transmembrane</keyword>
<evidence type="ECO:0000313" key="10">
    <source>
        <dbReference type="EMBL" id="SDW32958.1"/>
    </source>
</evidence>
<evidence type="ECO:0000313" key="11">
    <source>
        <dbReference type="Proteomes" id="UP000199441"/>
    </source>
</evidence>
<name>A0A1H2SMZ5_9RHOB</name>